<dbReference type="GO" id="GO:0016829">
    <property type="term" value="F:lyase activity"/>
    <property type="evidence" value="ECO:0007669"/>
    <property type="project" value="InterPro"/>
</dbReference>
<dbReference type="Gene3D" id="2.40.400.10">
    <property type="entry name" value="Acetoacetate decarboxylase-like"/>
    <property type="match status" value="1"/>
</dbReference>
<dbReference type="RefSeq" id="WP_005185642.1">
    <property type="nucleotide sequence ID" value="NZ_CP045804.1"/>
</dbReference>
<evidence type="ECO:0000313" key="1">
    <source>
        <dbReference type="EMBL" id="QHN40789.1"/>
    </source>
</evidence>
<dbReference type="EMBL" id="CP045810">
    <property type="protein sequence ID" value="QHN40789.1"/>
    <property type="molecule type" value="Genomic_DNA"/>
</dbReference>
<accession>A0A857KMU4</accession>
<dbReference type="AlphaFoldDB" id="A0A857KMU4"/>
<dbReference type="InterPro" id="IPR010451">
    <property type="entry name" value="Acetoacetate_decarboxylase"/>
</dbReference>
<dbReference type="InterPro" id="IPR023375">
    <property type="entry name" value="ADC_dom_sf"/>
</dbReference>
<name>A0A857KMU4_9ACTN</name>
<reference evidence="1" key="1">
    <citation type="journal article" date="2021" name="Nat. Microbiol.">
        <title>Cocultivation of an ultrasmall environmental parasitic bacterium with lytic ability against bacteria associated with wastewater foams.</title>
        <authorList>
            <person name="Batinovic S."/>
            <person name="Rose J.J.A."/>
            <person name="Ratcliffe J."/>
            <person name="Seviour R.J."/>
            <person name="Petrovski S."/>
        </authorList>
    </citation>
    <scope>NUCLEOTIDE SEQUENCE</scope>
    <source>
        <strain evidence="1">CON44</strain>
    </source>
</reference>
<protein>
    <submittedName>
        <fullName evidence="1">Acetoacetate decarboxylase</fullName>
    </submittedName>
</protein>
<organism evidence="1">
    <name type="scientific">Gordonia amarae</name>
    <dbReference type="NCBI Taxonomy" id="36821"/>
    <lineage>
        <taxon>Bacteria</taxon>
        <taxon>Bacillati</taxon>
        <taxon>Actinomycetota</taxon>
        <taxon>Actinomycetes</taxon>
        <taxon>Mycobacteriales</taxon>
        <taxon>Gordoniaceae</taxon>
        <taxon>Gordonia</taxon>
    </lineage>
</organism>
<dbReference type="Pfam" id="PF06314">
    <property type="entry name" value="ADC"/>
    <property type="match status" value="1"/>
</dbReference>
<dbReference type="SUPFAM" id="SSF160104">
    <property type="entry name" value="Acetoacetate decarboxylase-like"/>
    <property type="match status" value="1"/>
</dbReference>
<proteinExistence type="predicted"/>
<gene>
    <name evidence="1" type="ORF">GII30_17980</name>
</gene>
<sequence>MPPATPTTHKVLDQTVTMPVHIRHATCFVAGFTADADAASAAIARAGDGTARLRPLQIRPGRTMCMLVFVDYIDGDLGPYNEFGVCFLVEDPADPPSSRLAALRSLAKGDARALIHRLPVDGEFTMAAGRGIWGFPKILADFDVDHDSPTKHGRVSADGQLIVDLSVRKGVPVPDTTGETVLNAYSQLDGVLRSTPWRMTATANTRTRIGGASLTVGDHEIAQELRGLKLSKHALMTSSVGHLEMTFGDAEEVDTTQE</sequence>